<keyword evidence="1" id="KW-0648">Protein biosynthesis</keyword>
<dbReference type="PANTHER" id="PTHR11960">
    <property type="entry name" value="EUKARYOTIC TRANSLATION INITIATION FACTOR 4E RELATED"/>
    <property type="match status" value="1"/>
</dbReference>
<proteinExistence type="inferred from homology"/>
<dbReference type="GO" id="GO:0000340">
    <property type="term" value="F:RNA 7-methylguanosine cap binding"/>
    <property type="evidence" value="ECO:0007669"/>
    <property type="project" value="TreeGrafter"/>
</dbReference>
<feature type="compositionally biased region" description="Polar residues" evidence="2">
    <location>
        <begin position="178"/>
        <end position="187"/>
    </location>
</feature>
<gene>
    <name evidence="3" type="ORF">LGLO00237_LOCUS34882</name>
</gene>
<protein>
    <submittedName>
        <fullName evidence="3">Uncharacterized protein</fullName>
    </submittedName>
</protein>
<feature type="region of interest" description="Disordered" evidence="2">
    <location>
        <begin position="178"/>
        <end position="238"/>
    </location>
</feature>
<dbReference type="Pfam" id="PF01652">
    <property type="entry name" value="IF4E"/>
    <property type="match status" value="1"/>
</dbReference>
<dbReference type="EMBL" id="HBIV01050585">
    <property type="protein sequence ID" value="CAE0683094.1"/>
    <property type="molecule type" value="Transcribed_RNA"/>
</dbReference>
<evidence type="ECO:0000313" key="3">
    <source>
        <dbReference type="EMBL" id="CAE0683094.1"/>
    </source>
</evidence>
<evidence type="ECO:0000256" key="2">
    <source>
        <dbReference type="SAM" id="MobiDB-lite"/>
    </source>
</evidence>
<dbReference type="AlphaFoldDB" id="A0A7S4E0V1"/>
<feature type="compositionally biased region" description="Basic residues" evidence="2">
    <location>
        <begin position="190"/>
        <end position="216"/>
    </location>
</feature>
<reference evidence="3" key="1">
    <citation type="submission" date="2021-01" db="EMBL/GenBank/DDBJ databases">
        <authorList>
            <person name="Corre E."/>
            <person name="Pelletier E."/>
            <person name="Niang G."/>
            <person name="Scheremetjew M."/>
            <person name="Finn R."/>
            <person name="Kale V."/>
            <person name="Holt S."/>
            <person name="Cochrane G."/>
            <person name="Meng A."/>
            <person name="Brown T."/>
            <person name="Cohen L."/>
        </authorList>
    </citation>
    <scope>NUCLEOTIDE SEQUENCE</scope>
    <source>
        <strain evidence="3">CCCM811</strain>
    </source>
</reference>
<keyword evidence="1" id="KW-0396">Initiation factor</keyword>
<evidence type="ECO:0000256" key="1">
    <source>
        <dbReference type="RuleBase" id="RU004374"/>
    </source>
</evidence>
<comment type="similarity">
    <text evidence="1">Belongs to the eukaryotic initiation factor 4E family.</text>
</comment>
<name>A0A7S4E0V1_9EUKA</name>
<dbReference type="SUPFAM" id="SSF55418">
    <property type="entry name" value="eIF4e-like"/>
    <property type="match status" value="1"/>
</dbReference>
<dbReference type="GO" id="GO:0003743">
    <property type="term" value="F:translation initiation factor activity"/>
    <property type="evidence" value="ECO:0007669"/>
    <property type="project" value="UniProtKB-KW"/>
</dbReference>
<dbReference type="InterPro" id="IPR023398">
    <property type="entry name" value="TIF_eIF4e-like"/>
</dbReference>
<dbReference type="GO" id="GO:0016281">
    <property type="term" value="C:eukaryotic translation initiation factor 4F complex"/>
    <property type="evidence" value="ECO:0007669"/>
    <property type="project" value="TreeGrafter"/>
</dbReference>
<organism evidence="3">
    <name type="scientific">Lotharella globosa</name>
    <dbReference type="NCBI Taxonomy" id="91324"/>
    <lineage>
        <taxon>Eukaryota</taxon>
        <taxon>Sar</taxon>
        <taxon>Rhizaria</taxon>
        <taxon>Cercozoa</taxon>
        <taxon>Chlorarachniophyceae</taxon>
        <taxon>Lotharella</taxon>
    </lineage>
</organism>
<dbReference type="PANTHER" id="PTHR11960:SF18">
    <property type="entry name" value="EUKARYOTIC TRANSLATION INITIATION FACTOR 4E HOMOLOGOUS PROTEIN, ISOFORM B"/>
    <property type="match status" value="1"/>
</dbReference>
<dbReference type="Gene3D" id="3.30.760.10">
    <property type="entry name" value="RNA Cap, Translation Initiation Factor Eif4e"/>
    <property type="match status" value="1"/>
</dbReference>
<sequence length="238" mass="26338">MASGTDVKLACSYTLWCMSKDGGFKEDAFAEGIKKIGDFDTVNGFWSYYKFLTPPNDLRPKRAIDYHCFRTGIKPIWEDPANENGGEWVLRLKKGAASRVWEDLLLAVLSGAFGDDDEICGVVVSAKALEDKITIWNKTGADKDKVMMILAALQKILGITNAAAFEYLAHSNKIKQLQMNKNDQSNAGRGGHRQRKSSGKHSRRSSHAHSNGHHHSGGQLHNKPNGEQSRIAAVEQKQ</sequence>
<keyword evidence="1" id="KW-0694">RNA-binding</keyword>
<dbReference type="InterPro" id="IPR001040">
    <property type="entry name" value="TIF_eIF_4E"/>
</dbReference>
<accession>A0A7S4E0V1</accession>